<dbReference type="PANTHER" id="PTHR43311:SF2">
    <property type="entry name" value="GLUTAMATE--TRNA LIGASE, MITOCHONDRIAL-RELATED"/>
    <property type="match status" value="1"/>
</dbReference>
<dbReference type="InterPro" id="IPR000924">
    <property type="entry name" value="Glu/Gln-tRNA-synth"/>
</dbReference>
<dbReference type="PROSITE" id="PS00178">
    <property type="entry name" value="AA_TRNA_LIGASE_I"/>
    <property type="match status" value="1"/>
</dbReference>
<dbReference type="Gene3D" id="3.40.50.620">
    <property type="entry name" value="HUPs"/>
    <property type="match status" value="1"/>
</dbReference>
<dbReference type="GO" id="GO:0000049">
    <property type="term" value="F:tRNA binding"/>
    <property type="evidence" value="ECO:0007669"/>
    <property type="project" value="InterPro"/>
</dbReference>
<dbReference type="InterPro" id="IPR004527">
    <property type="entry name" value="Glu-tRNA-ligase_bac/mito"/>
</dbReference>
<dbReference type="Gene3D" id="1.10.10.350">
    <property type="match status" value="1"/>
</dbReference>
<comment type="similarity">
    <text evidence="1 8">Belongs to the class-I aminoacyl-tRNA synthetase family. Glutamate--tRNA ligase type 1 subfamily.</text>
</comment>
<dbReference type="InterPro" id="IPR014729">
    <property type="entry name" value="Rossmann-like_a/b/a_fold"/>
</dbReference>
<dbReference type="PRINTS" id="PR00987">
    <property type="entry name" value="TRNASYNTHGLU"/>
</dbReference>
<evidence type="ECO:0000313" key="12">
    <source>
        <dbReference type="Proteomes" id="UP000043764"/>
    </source>
</evidence>
<dbReference type="Proteomes" id="UP000043764">
    <property type="component" value="Unassembled WGS sequence"/>
</dbReference>
<comment type="caution">
    <text evidence="8">Lacks conserved residue(s) required for the propagation of feature annotation.</text>
</comment>
<dbReference type="SUPFAM" id="SSF48163">
    <property type="entry name" value="An anticodon-binding domain of class I aminoacyl-tRNA synthetases"/>
    <property type="match status" value="1"/>
</dbReference>
<evidence type="ECO:0000256" key="6">
    <source>
        <dbReference type="ARBA" id="ARBA00022917"/>
    </source>
</evidence>
<dbReference type="AlphaFoldDB" id="A0A0H5DGR2"/>
<proteinExistence type="inferred from homology"/>
<dbReference type="SUPFAM" id="SSF52374">
    <property type="entry name" value="Nucleotidylyl transferase"/>
    <property type="match status" value="1"/>
</dbReference>
<dbReference type="HAMAP" id="MF_00022">
    <property type="entry name" value="Glu_tRNA_synth_type1"/>
    <property type="match status" value="1"/>
</dbReference>
<dbReference type="Pfam" id="PF19269">
    <property type="entry name" value="Anticodon_2"/>
    <property type="match status" value="1"/>
</dbReference>
<protein>
    <recommendedName>
        <fullName evidence="8">Glutamate--tRNA ligase</fullName>
        <ecNumber evidence="8">6.1.1.17</ecNumber>
    </recommendedName>
    <alternativeName>
        <fullName evidence="8">Glutamyl-tRNA synthetase</fullName>
        <shortName evidence="8">GluRS</shortName>
    </alternativeName>
</protein>
<dbReference type="EC" id="6.1.1.17" evidence="8"/>
<comment type="function">
    <text evidence="8">Catalyzes the attachment of glutamate to tRNA(Glu) in a two-step reaction: glutamate is first activated by ATP to form Glu-AMP and then transferred to the acceptor end of tRNA(Glu).</text>
</comment>
<feature type="short sequence motif" description="'HIGH' region" evidence="8">
    <location>
        <begin position="8"/>
        <end position="18"/>
    </location>
</feature>
<keyword evidence="7 8" id="KW-0030">Aminoacyl-tRNA synthetase</keyword>
<dbReference type="STRING" id="481446.NIT7645_00035"/>
<dbReference type="GO" id="GO:0005524">
    <property type="term" value="F:ATP binding"/>
    <property type="evidence" value="ECO:0007669"/>
    <property type="project" value="UniProtKB-UniRule"/>
</dbReference>
<feature type="domain" description="Glutamyl/glutaminyl-tRNA synthetase class Ib catalytic" evidence="9">
    <location>
        <begin position="3"/>
        <end position="305"/>
    </location>
</feature>
<organism evidence="11 12">
    <name type="scientific">Phaeobacter italicus</name>
    <dbReference type="NCBI Taxonomy" id="481446"/>
    <lineage>
        <taxon>Bacteria</taxon>
        <taxon>Pseudomonadati</taxon>
        <taxon>Pseudomonadota</taxon>
        <taxon>Alphaproteobacteria</taxon>
        <taxon>Rhodobacterales</taxon>
        <taxon>Roseobacteraceae</taxon>
        <taxon>Phaeobacter</taxon>
    </lineage>
</organism>
<dbReference type="NCBIfam" id="TIGR00464">
    <property type="entry name" value="gltX_bact"/>
    <property type="match status" value="1"/>
</dbReference>
<dbReference type="InterPro" id="IPR045462">
    <property type="entry name" value="aa-tRNA-synth_I_cd-bd"/>
</dbReference>
<evidence type="ECO:0000256" key="8">
    <source>
        <dbReference type="HAMAP-Rule" id="MF_00022"/>
    </source>
</evidence>
<comment type="catalytic activity">
    <reaction evidence="8">
        <text>tRNA(Glu) + L-glutamate + ATP = L-glutamyl-tRNA(Glu) + AMP + diphosphate</text>
        <dbReference type="Rhea" id="RHEA:23540"/>
        <dbReference type="Rhea" id="RHEA-COMP:9663"/>
        <dbReference type="Rhea" id="RHEA-COMP:9680"/>
        <dbReference type="ChEBI" id="CHEBI:29985"/>
        <dbReference type="ChEBI" id="CHEBI:30616"/>
        <dbReference type="ChEBI" id="CHEBI:33019"/>
        <dbReference type="ChEBI" id="CHEBI:78442"/>
        <dbReference type="ChEBI" id="CHEBI:78520"/>
        <dbReference type="ChEBI" id="CHEBI:456215"/>
        <dbReference type="EC" id="6.1.1.17"/>
    </reaction>
</comment>
<dbReference type="InterPro" id="IPR049940">
    <property type="entry name" value="GluQ/Sye"/>
</dbReference>
<keyword evidence="12" id="KW-1185">Reference proteome</keyword>
<dbReference type="GO" id="GO:0005737">
    <property type="term" value="C:cytoplasm"/>
    <property type="evidence" value="ECO:0007669"/>
    <property type="project" value="UniProtKB-SubCell"/>
</dbReference>
<dbReference type="GO" id="GO:0004818">
    <property type="term" value="F:glutamate-tRNA ligase activity"/>
    <property type="evidence" value="ECO:0007669"/>
    <property type="project" value="UniProtKB-UniRule"/>
</dbReference>
<dbReference type="InterPro" id="IPR008925">
    <property type="entry name" value="aa_tRNA-synth_I_cd-bd_sf"/>
</dbReference>
<dbReference type="GO" id="GO:0006424">
    <property type="term" value="P:glutamyl-tRNA aminoacylation"/>
    <property type="evidence" value="ECO:0007669"/>
    <property type="project" value="UniProtKB-UniRule"/>
</dbReference>
<reference evidence="12" key="1">
    <citation type="submission" date="2015-05" db="EMBL/GenBank/DDBJ databases">
        <authorList>
            <person name="Rodrigo-Torres Lidia"/>
            <person name="Arahal R.David."/>
        </authorList>
    </citation>
    <scope>NUCLEOTIDE SEQUENCE [LARGE SCALE GENOMIC DNA]</scope>
    <source>
        <strain evidence="12">CECT 7321</strain>
    </source>
</reference>
<feature type="domain" description="Aminoacyl-tRNA synthetase class I anticodon-binding" evidence="10">
    <location>
        <begin position="336"/>
        <end position="434"/>
    </location>
</feature>
<name>A0A0H5DGR2_9RHOB</name>
<dbReference type="Pfam" id="PF00749">
    <property type="entry name" value="tRNA-synt_1c"/>
    <property type="match status" value="1"/>
</dbReference>
<evidence type="ECO:0000259" key="9">
    <source>
        <dbReference type="Pfam" id="PF00749"/>
    </source>
</evidence>
<dbReference type="InterPro" id="IPR020751">
    <property type="entry name" value="aa-tRNA-synth_I_codon-bd_sub2"/>
</dbReference>
<keyword evidence="3 8" id="KW-0436">Ligase</keyword>
<accession>A0A0H5DGR2</accession>
<evidence type="ECO:0000313" key="11">
    <source>
        <dbReference type="EMBL" id="CRL10635.1"/>
    </source>
</evidence>
<sequence length="441" mass="48719">MTTTRFAPSPTGYIHVGNLRTALMNYLIARKAGGTFILRIDDTDPERSKEEYVDAIKEDLEWLGLTWDKVERQSERLDRYVAAADRLREIGRFYEAFETPTELDLKRKKQLNMGKPPVYDRAALNLSDDEKAALRAERGDGVWRFKLDHQRIEWTDGILGDISIDAASVSDPVLIRGDGQFLYTLASVVDDTEMGVTHVVRGSDHVTNTATQIQIIEALGGSVPSFAHHSLLTGPQGEALSKRLGTLALRDLREAGVQPMALLSLMARLGSSDPVELRSELAELVDGFDINRFGAAPTKFDVQDLYPLTARHLQSLPLEAVQAHVDALGVPAEKQAAFWDMAKENITTLKDLAGWWDLCRDGAEPLVADEDKDFIAEAMALLPEGPYDSDSWGKWTAAVKDATGRKGKGLFMPLRKAVTGMERGPDMSALLALMETVRARG</sequence>
<comment type="subcellular location">
    <subcellularLocation>
        <location evidence="8">Cytoplasm</location>
    </subcellularLocation>
</comment>
<dbReference type="RefSeq" id="WP_050673033.1">
    <property type="nucleotide sequence ID" value="NZ_CAKZKN010000009.1"/>
</dbReference>
<dbReference type="EMBL" id="CVRL01000013">
    <property type="protein sequence ID" value="CRL10635.1"/>
    <property type="molecule type" value="Genomic_DNA"/>
</dbReference>
<evidence type="ECO:0000256" key="1">
    <source>
        <dbReference type="ARBA" id="ARBA00007894"/>
    </source>
</evidence>
<feature type="short sequence motif" description="'KMSKS' region" evidence="8">
    <location>
        <begin position="239"/>
        <end position="243"/>
    </location>
</feature>
<evidence type="ECO:0000256" key="4">
    <source>
        <dbReference type="ARBA" id="ARBA00022741"/>
    </source>
</evidence>
<evidence type="ECO:0000256" key="5">
    <source>
        <dbReference type="ARBA" id="ARBA00022840"/>
    </source>
</evidence>
<dbReference type="InterPro" id="IPR020058">
    <property type="entry name" value="Glu/Gln-tRNA-synth_Ib_cat-dom"/>
</dbReference>
<keyword evidence="5 8" id="KW-0067">ATP-binding</keyword>
<evidence type="ECO:0000256" key="3">
    <source>
        <dbReference type="ARBA" id="ARBA00022598"/>
    </source>
</evidence>
<keyword evidence="4 8" id="KW-0547">Nucleotide-binding</keyword>
<dbReference type="PANTHER" id="PTHR43311">
    <property type="entry name" value="GLUTAMATE--TRNA LIGASE"/>
    <property type="match status" value="1"/>
</dbReference>
<feature type="binding site" evidence="8">
    <location>
        <position position="242"/>
    </location>
    <ligand>
        <name>ATP</name>
        <dbReference type="ChEBI" id="CHEBI:30616"/>
    </ligand>
</feature>
<dbReference type="InterPro" id="IPR001412">
    <property type="entry name" value="aa-tRNA-synth_I_CS"/>
</dbReference>
<gene>
    <name evidence="11" type="primary">gltX1</name>
    <name evidence="8" type="synonym">gltX</name>
    <name evidence="11" type="ORF">NIT7321_01481</name>
</gene>
<keyword evidence="6 8" id="KW-0648">Protein biosynthesis</keyword>
<keyword evidence="2 8" id="KW-0963">Cytoplasm</keyword>
<evidence type="ECO:0000256" key="2">
    <source>
        <dbReference type="ARBA" id="ARBA00022490"/>
    </source>
</evidence>
<comment type="subunit">
    <text evidence="8">Monomer.</text>
</comment>
<evidence type="ECO:0000259" key="10">
    <source>
        <dbReference type="Pfam" id="PF19269"/>
    </source>
</evidence>
<evidence type="ECO:0000256" key="7">
    <source>
        <dbReference type="ARBA" id="ARBA00023146"/>
    </source>
</evidence>